<name>A0ACA9QBJ4_9GLOM</name>
<evidence type="ECO:0000313" key="1">
    <source>
        <dbReference type="EMBL" id="CAG8744515.1"/>
    </source>
</evidence>
<proteinExistence type="predicted"/>
<gene>
    <name evidence="1" type="ORF">RPERSI_LOCUS13506</name>
</gene>
<reference evidence="1" key="1">
    <citation type="submission" date="2021-06" db="EMBL/GenBank/DDBJ databases">
        <authorList>
            <person name="Kallberg Y."/>
            <person name="Tangrot J."/>
            <person name="Rosling A."/>
        </authorList>
    </citation>
    <scope>NUCLEOTIDE SEQUENCE</scope>
    <source>
        <strain evidence="1">MA461A</strain>
    </source>
</reference>
<dbReference type="Proteomes" id="UP000789920">
    <property type="component" value="Unassembled WGS sequence"/>
</dbReference>
<feature type="non-terminal residue" evidence="1">
    <location>
        <position position="46"/>
    </location>
</feature>
<comment type="caution">
    <text evidence="1">The sequence shown here is derived from an EMBL/GenBank/DDBJ whole genome shotgun (WGS) entry which is preliminary data.</text>
</comment>
<organism evidence="1 2">
    <name type="scientific">Racocetra persica</name>
    <dbReference type="NCBI Taxonomy" id="160502"/>
    <lineage>
        <taxon>Eukaryota</taxon>
        <taxon>Fungi</taxon>
        <taxon>Fungi incertae sedis</taxon>
        <taxon>Mucoromycota</taxon>
        <taxon>Glomeromycotina</taxon>
        <taxon>Glomeromycetes</taxon>
        <taxon>Diversisporales</taxon>
        <taxon>Gigasporaceae</taxon>
        <taxon>Racocetra</taxon>
    </lineage>
</organism>
<keyword evidence="2" id="KW-1185">Reference proteome</keyword>
<protein>
    <submittedName>
        <fullName evidence="1">13845_t:CDS:1</fullName>
    </submittedName>
</protein>
<dbReference type="EMBL" id="CAJVQC010030069">
    <property type="protein sequence ID" value="CAG8744515.1"/>
    <property type="molecule type" value="Genomic_DNA"/>
</dbReference>
<sequence length="46" mass="5305">MDKESALDSFLNLIELTPSTHLNHTFRCIFERDLIVIAKFVATPTR</sequence>
<accession>A0ACA9QBJ4</accession>
<evidence type="ECO:0000313" key="2">
    <source>
        <dbReference type="Proteomes" id="UP000789920"/>
    </source>
</evidence>